<feature type="transmembrane region" description="Helical" evidence="1">
    <location>
        <begin position="6"/>
        <end position="26"/>
    </location>
</feature>
<dbReference type="EMBL" id="JBHUEK010000027">
    <property type="protein sequence ID" value="MFD1780781.1"/>
    <property type="molecule type" value="Genomic_DNA"/>
</dbReference>
<evidence type="ECO:0000313" key="2">
    <source>
        <dbReference type="EMBL" id="MFD1780781.1"/>
    </source>
</evidence>
<comment type="caution">
    <text evidence="2">The sequence shown here is derived from an EMBL/GenBank/DDBJ whole genome shotgun (WGS) entry which is preliminary data.</text>
</comment>
<evidence type="ECO:0000313" key="3">
    <source>
        <dbReference type="Proteomes" id="UP001597227"/>
    </source>
</evidence>
<keyword evidence="1" id="KW-0812">Transmembrane</keyword>
<keyword evidence="1" id="KW-0472">Membrane</keyword>
<name>A0ABW4MS28_9BACI</name>
<dbReference type="Proteomes" id="UP001597227">
    <property type="component" value="Unassembled WGS sequence"/>
</dbReference>
<proteinExistence type="predicted"/>
<evidence type="ECO:0008006" key="4">
    <source>
        <dbReference type="Google" id="ProtNLM"/>
    </source>
</evidence>
<keyword evidence="1" id="KW-1133">Transmembrane helix</keyword>
<reference evidence="3" key="1">
    <citation type="journal article" date="2019" name="Int. J. Syst. Evol. Microbiol.">
        <title>The Global Catalogue of Microorganisms (GCM) 10K type strain sequencing project: providing services to taxonomists for standard genome sequencing and annotation.</title>
        <authorList>
            <consortium name="The Broad Institute Genomics Platform"/>
            <consortium name="The Broad Institute Genome Sequencing Center for Infectious Disease"/>
            <person name="Wu L."/>
            <person name="Ma J."/>
        </authorList>
    </citation>
    <scope>NUCLEOTIDE SEQUENCE [LARGE SCALE GENOMIC DNA]</scope>
    <source>
        <strain evidence="3">CCUG 15531</strain>
    </source>
</reference>
<protein>
    <recommendedName>
        <fullName evidence="4">Tic20 family protein Ycf60</fullName>
    </recommendedName>
</protein>
<sequence>MQLVFTYVVTLIAIGISVFISLFFKAELERMFREKTSVIAFHICNVLIVLMVSFAFHIVFTIYIFENELNLLLQMLINLFIILPIYAIGNFIFEKNKFKFRKYRPAEDGKVLVINEKYLQKKKRSVE</sequence>
<feature type="transmembrane region" description="Helical" evidence="1">
    <location>
        <begin position="38"/>
        <end position="65"/>
    </location>
</feature>
<gene>
    <name evidence="2" type="ORF">ACFSFW_19125</name>
</gene>
<evidence type="ECO:0000256" key="1">
    <source>
        <dbReference type="SAM" id="Phobius"/>
    </source>
</evidence>
<accession>A0ABW4MS28</accession>
<keyword evidence="3" id="KW-1185">Reference proteome</keyword>
<organism evidence="2 3">
    <name type="scientific">Fredinandcohnia salidurans</name>
    <dbReference type="NCBI Taxonomy" id="2595041"/>
    <lineage>
        <taxon>Bacteria</taxon>
        <taxon>Bacillati</taxon>
        <taxon>Bacillota</taxon>
        <taxon>Bacilli</taxon>
        <taxon>Bacillales</taxon>
        <taxon>Bacillaceae</taxon>
        <taxon>Fredinandcohnia</taxon>
    </lineage>
</organism>
<dbReference type="RefSeq" id="WP_388040584.1">
    <property type="nucleotide sequence ID" value="NZ_JBHUEK010000027.1"/>
</dbReference>
<feature type="transmembrane region" description="Helical" evidence="1">
    <location>
        <begin position="71"/>
        <end position="93"/>
    </location>
</feature>